<dbReference type="GO" id="GO:0016020">
    <property type="term" value="C:membrane"/>
    <property type="evidence" value="ECO:0007669"/>
    <property type="project" value="InterPro"/>
</dbReference>
<dbReference type="GO" id="GO:0030288">
    <property type="term" value="C:outer membrane-bounded periplasmic space"/>
    <property type="evidence" value="ECO:0007669"/>
    <property type="project" value="TreeGrafter"/>
</dbReference>
<dbReference type="Pfam" id="PF25975">
    <property type="entry name" value="CzcB_C"/>
    <property type="match status" value="1"/>
</dbReference>
<dbReference type="GO" id="GO:0015679">
    <property type="term" value="P:plasma membrane copper ion transport"/>
    <property type="evidence" value="ECO:0007669"/>
    <property type="project" value="TreeGrafter"/>
</dbReference>
<dbReference type="Gene3D" id="2.40.30.170">
    <property type="match status" value="1"/>
</dbReference>
<dbReference type="EMBL" id="JMIW01000003">
    <property type="protein sequence ID" value="KEO90508.1"/>
    <property type="molecule type" value="Genomic_DNA"/>
</dbReference>
<name>A0A074MF73_ERYLO</name>
<dbReference type="InterPro" id="IPR051909">
    <property type="entry name" value="MFP_Cation_Efflux"/>
</dbReference>
<evidence type="ECO:0000313" key="11">
    <source>
        <dbReference type="EMBL" id="KEO90508.1"/>
    </source>
</evidence>
<dbReference type="Pfam" id="PF25919">
    <property type="entry name" value="BSH_CusB"/>
    <property type="match status" value="1"/>
</dbReference>
<sequence length="497" mass="53004">MTDEKERFTPKQRAYGAMAAIALVSLAAGYGLSTLGGQSEVMSDGVAEGECENVLYWYDPMVPGQRFDEPGKSPFMDMMLVPKCAGESATAGVQIDPGLVQNFGIRTASADFGILEPEIVVSGTLAYNDRSVALVQPRAGGYVQRTYGLAQDDVVARGAPLVDILVPSWGGAQREYLAVLDTGDAALTDAMRQRMHLLGMPEGIIASVERTRRAQTVITITAPSGGAITSLGVRPGMTVLEGETLAEITGFSPIWLEASVPEAQSADIREGQTVSASLAAFPNEKFAGRIIAILPSADTASRTLTVRAELPNSRGRLKPGMFARVSLTPNTRRALLVPSEAIIRTGRRNIVMLKQDEGAFLPAEVEIGREANGQTEVLAGLAQGEQVVTSGQFLLDSEASLSGIEIRSIDGVMPDASKNEQAGKSYKATGRVTKIAGDKITLDHAPVPELNWPTMVMPFELNETSLAGEIEVGDEVEFTFTQHDTGPRIVSIRKVGR</sequence>
<feature type="domain" description="CusB-like beta-barrel" evidence="9">
    <location>
        <begin position="253"/>
        <end position="329"/>
    </location>
</feature>
<reference evidence="11 12" key="1">
    <citation type="submission" date="2014-04" db="EMBL/GenBank/DDBJ databases">
        <title>A comprehensive comparison of genomes of Erythrobacter spp. strains.</title>
        <authorList>
            <person name="Zheng Q."/>
        </authorList>
    </citation>
    <scope>NUCLEOTIDE SEQUENCE [LARGE SCALE GENOMIC DNA]</scope>
    <source>
        <strain evidence="11 12">DSM 6997</strain>
    </source>
</reference>
<dbReference type="AlphaFoldDB" id="A0A074MF73"/>
<dbReference type="InterPro" id="IPR058792">
    <property type="entry name" value="Beta-barrel_RND_2"/>
</dbReference>
<keyword evidence="2" id="KW-0813">Transport</keyword>
<dbReference type="InterPro" id="IPR045800">
    <property type="entry name" value="HMBD"/>
</dbReference>
<evidence type="ECO:0000256" key="2">
    <source>
        <dbReference type="ARBA" id="ARBA00022448"/>
    </source>
</evidence>
<feature type="domain" description="CusB-like three alpha-helical bundle" evidence="7">
    <location>
        <begin position="169"/>
        <end position="216"/>
    </location>
</feature>
<evidence type="ECO:0000313" key="12">
    <source>
        <dbReference type="Proteomes" id="UP000027647"/>
    </source>
</evidence>
<organism evidence="11 12">
    <name type="scientific">Erythrobacter longus</name>
    <dbReference type="NCBI Taxonomy" id="1044"/>
    <lineage>
        <taxon>Bacteria</taxon>
        <taxon>Pseudomonadati</taxon>
        <taxon>Pseudomonadota</taxon>
        <taxon>Alphaproteobacteria</taxon>
        <taxon>Sphingomonadales</taxon>
        <taxon>Erythrobacteraceae</taxon>
        <taxon>Erythrobacter/Porphyrobacter group</taxon>
        <taxon>Erythrobacter</taxon>
    </lineage>
</organism>
<evidence type="ECO:0000256" key="5">
    <source>
        <dbReference type="SAM" id="Phobius"/>
    </source>
</evidence>
<dbReference type="InterPro" id="IPR058790">
    <property type="entry name" value="BSH_CusB"/>
</dbReference>
<proteinExistence type="inferred from homology"/>
<dbReference type="OrthoDB" id="9806939at2"/>
<evidence type="ECO:0000259" key="10">
    <source>
        <dbReference type="Pfam" id="PF25975"/>
    </source>
</evidence>
<dbReference type="RefSeq" id="WP_034959951.1">
    <property type="nucleotide sequence ID" value="NZ_JMIW01000003.1"/>
</dbReference>
<dbReference type="InterPro" id="IPR058791">
    <property type="entry name" value="3HB_CusB"/>
</dbReference>
<keyword evidence="4" id="KW-0406">Ion transport</keyword>
<comment type="caution">
    <text evidence="11">The sequence shown here is derived from an EMBL/GenBank/DDBJ whole genome shotgun (WGS) entry which is preliminary data.</text>
</comment>
<dbReference type="GO" id="GO:0060003">
    <property type="term" value="P:copper ion export"/>
    <property type="evidence" value="ECO:0007669"/>
    <property type="project" value="TreeGrafter"/>
</dbReference>
<keyword evidence="5" id="KW-0472">Membrane</keyword>
<dbReference type="NCBIfam" id="TIGR01730">
    <property type="entry name" value="RND_mfp"/>
    <property type="match status" value="1"/>
</dbReference>
<evidence type="ECO:0000256" key="3">
    <source>
        <dbReference type="ARBA" id="ARBA00022729"/>
    </source>
</evidence>
<dbReference type="SUPFAM" id="SSF111369">
    <property type="entry name" value="HlyD-like secretion proteins"/>
    <property type="match status" value="1"/>
</dbReference>
<evidence type="ECO:0000259" key="7">
    <source>
        <dbReference type="Pfam" id="PF25869"/>
    </source>
</evidence>
<feature type="domain" description="CusB-like barrel-sandwich hybrid" evidence="8">
    <location>
        <begin position="132"/>
        <end position="248"/>
    </location>
</feature>
<gene>
    <name evidence="11" type="ORF">EH31_10500</name>
</gene>
<dbReference type="Pfam" id="PF19335">
    <property type="entry name" value="HMBD"/>
    <property type="match status" value="1"/>
</dbReference>
<dbReference type="GO" id="GO:0022857">
    <property type="term" value="F:transmembrane transporter activity"/>
    <property type="evidence" value="ECO:0007669"/>
    <property type="project" value="InterPro"/>
</dbReference>
<keyword evidence="3" id="KW-0732">Signal</keyword>
<dbReference type="Pfam" id="PF25869">
    <property type="entry name" value="3HB_CusB"/>
    <property type="match status" value="1"/>
</dbReference>
<keyword evidence="5" id="KW-0812">Transmembrane</keyword>
<keyword evidence="12" id="KW-1185">Reference proteome</keyword>
<dbReference type="InterPro" id="IPR021647">
    <property type="entry name" value="CusF_Ec"/>
</dbReference>
<evidence type="ECO:0000259" key="6">
    <source>
        <dbReference type="Pfam" id="PF19335"/>
    </source>
</evidence>
<evidence type="ECO:0000259" key="9">
    <source>
        <dbReference type="Pfam" id="PF25954"/>
    </source>
</evidence>
<dbReference type="Pfam" id="PF11604">
    <property type="entry name" value="CusF_Ec"/>
    <property type="match status" value="1"/>
</dbReference>
<dbReference type="Gene3D" id="2.40.420.20">
    <property type="match status" value="1"/>
</dbReference>
<dbReference type="InterPro" id="IPR042230">
    <property type="entry name" value="CusF_sf"/>
</dbReference>
<dbReference type="Proteomes" id="UP000027647">
    <property type="component" value="Unassembled WGS sequence"/>
</dbReference>
<comment type="similarity">
    <text evidence="1">Belongs to the membrane fusion protein (MFP) (TC 8.A.1) family.</text>
</comment>
<dbReference type="PANTHER" id="PTHR30097">
    <property type="entry name" value="CATION EFFLUX SYSTEM PROTEIN CUSB"/>
    <property type="match status" value="1"/>
</dbReference>
<dbReference type="Gene3D" id="6.10.140.730">
    <property type="match status" value="1"/>
</dbReference>
<dbReference type="InterPro" id="IPR058649">
    <property type="entry name" value="CzcB_C"/>
</dbReference>
<dbReference type="InterPro" id="IPR006143">
    <property type="entry name" value="RND_pump_MFP"/>
</dbReference>
<dbReference type="PANTHER" id="PTHR30097:SF15">
    <property type="entry name" value="CATION EFFLUX SYSTEM PROTEIN CUSB"/>
    <property type="match status" value="1"/>
</dbReference>
<evidence type="ECO:0000256" key="1">
    <source>
        <dbReference type="ARBA" id="ARBA00009477"/>
    </source>
</evidence>
<dbReference type="Gene3D" id="2.40.50.320">
    <property type="entry name" value="Copper binding periplasmic protein CusF"/>
    <property type="match status" value="1"/>
</dbReference>
<accession>A0A074MF73</accession>
<dbReference type="eggNOG" id="COG0845">
    <property type="taxonomic scope" value="Bacteria"/>
</dbReference>
<dbReference type="FunFam" id="2.40.30.170:FF:000010">
    <property type="entry name" value="Efflux RND transporter periplasmic adaptor subunit"/>
    <property type="match status" value="1"/>
</dbReference>
<protein>
    <submittedName>
        <fullName evidence="11">RND transporter</fullName>
    </submittedName>
</protein>
<evidence type="ECO:0000256" key="4">
    <source>
        <dbReference type="ARBA" id="ARBA00023065"/>
    </source>
</evidence>
<dbReference type="FunFam" id="2.40.420.20:FF:000003">
    <property type="entry name" value="Cation efflux system protein cusB"/>
    <property type="match status" value="1"/>
</dbReference>
<keyword evidence="5" id="KW-1133">Transmembrane helix</keyword>
<feature type="domain" description="CzcB-like C-terminal circularly permuted SH3-like" evidence="10">
    <location>
        <begin position="336"/>
        <end position="395"/>
    </location>
</feature>
<evidence type="ECO:0000259" key="8">
    <source>
        <dbReference type="Pfam" id="PF25919"/>
    </source>
</evidence>
<dbReference type="eggNOG" id="COG5569">
    <property type="taxonomic scope" value="Bacteria"/>
</dbReference>
<dbReference type="Pfam" id="PF25954">
    <property type="entry name" value="Beta-barrel_RND_2"/>
    <property type="match status" value="1"/>
</dbReference>
<feature type="domain" description="Heavy metal binding" evidence="6">
    <location>
        <begin position="56"/>
        <end position="83"/>
    </location>
</feature>
<dbReference type="GO" id="GO:0046914">
    <property type="term" value="F:transition metal ion binding"/>
    <property type="evidence" value="ECO:0007669"/>
    <property type="project" value="TreeGrafter"/>
</dbReference>
<feature type="transmembrane region" description="Helical" evidence="5">
    <location>
        <begin position="14"/>
        <end position="32"/>
    </location>
</feature>
<dbReference type="STRING" id="1044.EH31_10500"/>